<dbReference type="EMBL" id="KN838676">
    <property type="protein sequence ID" value="KIJ98103.1"/>
    <property type="molecule type" value="Genomic_DNA"/>
</dbReference>
<name>A0A0C9X9L4_9AGAR</name>
<accession>A0A0C9X9L4</accession>
<evidence type="ECO:0000313" key="1">
    <source>
        <dbReference type="EMBL" id="KIJ98103.1"/>
    </source>
</evidence>
<keyword evidence="2" id="KW-1185">Reference proteome</keyword>
<reference evidence="1 2" key="1">
    <citation type="submission" date="2014-04" db="EMBL/GenBank/DDBJ databases">
        <authorList>
            <consortium name="DOE Joint Genome Institute"/>
            <person name="Kuo A."/>
            <person name="Kohler A."/>
            <person name="Nagy L.G."/>
            <person name="Floudas D."/>
            <person name="Copeland A."/>
            <person name="Barry K.W."/>
            <person name="Cichocki N."/>
            <person name="Veneault-Fourrey C."/>
            <person name="LaButti K."/>
            <person name="Lindquist E.A."/>
            <person name="Lipzen A."/>
            <person name="Lundell T."/>
            <person name="Morin E."/>
            <person name="Murat C."/>
            <person name="Sun H."/>
            <person name="Tunlid A."/>
            <person name="Henrissat B."/>
            <person name="Grigoriev I.V."/>
            <person name="Hibbett D.S."/>
            <person name="Martin F."/>
            <person name="Nordberg H.P."/>
            <person name="Cantor M.N."/>
            <person name="Hua S.X."/>
        </authorList>
    </citation>
    <scope>NUCLEOTIDE SEQUENCE [LARGE SCALE GENOMIC DNA]</scope>
    <source>
        <strain evidence="1 2">LaAM-08-1</strain>
    </source>
</reference>
<evidence type="ECO:0000313" key="2">
    <source>
        <dbReference type="Proteomes" id="UP000054477"/>
    </source>
</evidence>
<sequence>MSSEPLPPSVSHLLSNPSKLFTRFSLRHQMAWRHSLLRPPLYRTPFPFTSRTFLPDTPSASFYRLYQFFVIDWTIQFRNELEYFWNQASWALADLPDPGLGGDELPENEAKLRKAVMAGLTRIMKLAYNRLISKGLPRNAPPIVVDWEELKARPRVLEEIPTWAEEMERLDPVMELPDAKGELLGADEPGDEEFAVYGIKVATPHWVFV</sequence>
<reference evidence="2" key="2">
    <citation type="submission" date="2015-01" db="EMBL/GenBank/DDBJ databases">
        <title>Evolutionary Origins and Diversification of the Mycorrhizal Mutualists.</title>
        <authorList>
            <consortium name="DOE Joint Genome Institute"/>
            <consortium name="Mycorrhizal Genomics Consortium"/>
            <person name="Kohler A."/>
            <person name="Kuo A."/>
            <person name="Nagy L.G."/>
            <person name="Floudas D."/>
            <person name="Copeland A."/>
            <person name="Barry K.W."/>
            <person name="Cichocki N."/>
            <person name="Veneault-Fourrey C."/>
            <person name="LaButti K."/>
            <person name="Lindquist E.A."/>
            <person name="Lipzen A."/>
            <person name="Lundell T."/>
            <person name="Morin E."/>
            <person name="Murat C."/>
            <person name="Riley R."/>
            <person name="Ohm R."/>
            <person name="Sun H."/>
            <person name="Tunlid A."/>
            <person name="Henrissat B."/>
            <person name="Grigoriev I.V."/>
            <person name="Hibbett D.S."/>
            <person name="Martin F."/>
        </authorList>
    </citation>
    <scope>NUCLEOTIDE SEQUENCE [LARGE SCALE GENOMIC DNA]</scope>
    <source>
        <strain evidence="2">LaAM-08-1</strain>
    </source>
</reference>
<organism evidence="1 2">
    <name type="scientific">Laccaria amethystina LaAM-08-1</name>
    <dbReference type="NCBI Taxonomy" id="1095629"/>
    <lineage>
        <taxon>Eukaryota</taxon>
        <taxon>Fungi</taxon>
        <taxon>Dikarya</taxon>
        <taxon>Basidiomycota</taxon>
        <taxon>Agaricomycotina</taxon>
        <taxon>Agaricomycetes</taxon>
        <taxon>Agaricomycetidae</taxon>
        <taxon>Agaricales</taxon>
        <taxon>Agaricineae</taxon>
        <taxon>Hydnangiaceae</taxon>
        <taxon>Laccaria</taxon>
    </lineage>
</organism>
<proteinExistence type="predicted"/>
<dbReference type="AlphaFoldDB" id="A0A0C9X9L4"/>
<protein>
    <submittedName>
        <fullName evidence="1">Uncharacterized protein</fullName>
    </submittedName>
</protein>
<dbReference type="HOGENOM" id="CLU_082473_0_0_1"/>
<gene>
    <name evidence="1" type="ORF">K443DRAFT_680982</name>
</gene>
<dbReference type="OrthoDB" id="5422293at2759"/>
<dbReference type="Proteomes" id="UP000054477">
    <property type="component" value="Unassembled WGS sequence"/>
</dbReference>